<keyword evidence="1" id="KW-0472">Membrane</keyword>
<evidence type="ECO:0000313" key="3">
    <source>
        <dbReference type="Proteomes" id="UP000031307"/>
    </source>
</evidence>
<name>A0A0C1E9M8_9BACT</name>
<keyword evidence="1" id="KW-1133">Transmembrane helix</keyword>
<dbReference type="OMA" id="WASIVNE"/>
<keyword evidence="1" id="KW-0812">Transmembrane</keyword>
<reference evidence="2 3" key="1">
    <citation type="journal article" date="2014" name="Mol. Biol. Evol.">
        <title>Massive expansion of Ubiquitination-related gene families within the Chlamydiae.</title>
        <authorList>
            <person name="Domman D."/>
            <person name="Collingro A."/>
            <person name="Lagkouvardos I."/>
            <person name="Gehre L."/>
            <person name="Weinmaier T."/>
            <person name="Rattei T."/>
            <person name="Subtil A."/>
            <person name="Horn M."/>
        </authorList>
    </citation>
    <scope>NUCLEOTIDE SEQUENCE [LARGE SCALE GENOMIC DNA]</scope>
    <source>
        <strain evidence="2 3">OEW1</strain>
    </source>
</reference>
<feature type="transmembrane region" description="Helical" evidence="1">
    <location>
        <begin position="12"/>
        <end position="30"/>
    </location>
</feature>
<dbReference type="AlphaFoldDB" id="A0A0C1E9M8"/>
<dbReference type="EMBL" id="JSAM01000105">
    <property type="protein sequence ID" value="KIA76798.1"/>
    <property type="molecule type" value="Genomic_DNA"/>
</dbReference>
<organism evidence="2 3">
    <name type="scientific">Parachlamydia acanthamoebae</name>
    <dbReference type="NCBI Taxonomy" id="83552"/>
    <lineage>
        <taxon>Bacteria</taxon>
        <taxon>Pseudomonadati</taxon>
        <taxon>Chlamydiota</taxon>
        <taxon>Chlamydiia</taxon>
        <taxon>Parachlamydiales</taxon>
        <taxon>Parachlamydiaceae</taxon>
        <taxon>Parachlamydia</taxon>
    </lineage>
</organism>
<sequence>MFCSSKKRHFLLLEVLIAFALIVLCVFPLISPHSVMLRSQSQFIRKIELDHLVNLLYGHITEQLYFNKIPWQDLENGTVFPVTNELLSAAGFTALLPFEGTYTFNEKKRKPKKDDEKVDEYVLYIFELKFAFHPSGESPSKSDQIYTYQFFLARNLTGISALPKE</sequence>
<evidence type="ECO:0000313" key="2">
    <source>
        <dbReference type="EMBL" id="KIA76798.1"/>
    </source>
</evidence>
<dbReference type="RefSeq" id="WP_013925634.1">
    <property type="nucleotide sequence ID" value="NZ_JSAM01000105.1"/>
</dbReference>
<protein>
    <submittedName>
        <fullName evidence="2">Uncharacterized protein</fullName>
    </submittedName>
</protein>
<comment type="caution">
    <text evidence="2">The sequence shown here is derived from an EMBL/GenBank/DDBJ whole genome shotgun (WGS) entry which is preliminary data.</text>
</comment>
<evidence type="ECO:0000256" key="1">
    <source>
        <dbReference type="SAM" id="Phobius"/>
    </source>
</evidence>
<proteinExistence type="predicted"/>
<dbReference type="PATRIC" id="fig|83552.4.peg.2070"/>
<dbReference type="Proteomes" id="UP000031307">
    <property type="component" value="Unassembled WGS sequence"/>
</dbReference>
<accession>A0A0C1E9M8</accession>
<gene>
    <name evidence="2" type="ORF">DB43_HJ00090</name>
</gene>